<evidence type="ECO:0000256" key="2">
    <source>
        <dbReference type="ARBA" id="ARBA00022758"/>
    </source>
</evidence>
<feature type="compositionally biased region" description="Basic and acidic residues" evidence="4">
    <location>
        <begin position="1619"/>
        <end position="1641"/>
    </location>
</feature>
<feature type="transmembrane region" description="Helical" evidence="5">
    <location>
        <begin position="2701"/>
        <end position="2720"/>
    </location>
</feature>
<name>A0A1I9RYV7_9NIDO</name>
<dbReference type="KEGG" id="vg:40526480"/>
<feature type="transmembrane region" description="Helical" evidence="5">
    <location>
        <begin position="2671"/>
        <end position="2692"/>
    </location>
</feature>
<feature type="transmembrane region" description="Helical" evidence="5">
    <location>
        <begin position="2085"/>
        <end position="2105"/>
    </location>
</feature>
<feature type="compositionally biased region" description="Basic residues" evidence="4">
    <location>
        <begin position="827"/>
        <end position="840"/>
    </location>
</feature>
<keyword evidence="1" id="KW-0645">Protease</keyword>
<feature type="transmembrane region" description="Helical" evidence="5">
    <location>
        <begin position="3327"/>
        <end position="3348"/>
    </location>
</feature>
<keyword evidence="5" id="KW-0472">Membrane</keyword>
<accession>A0A1I9RYV7</accession>
<dbReference type="Proteomes" id="UP000271381">
    <property type="component" value="Segment"/>
</dbReference>
<feature type="transmembrane region" description="Helical" evidence="5">
    <location>
        <begin position="3158"/>
        <end position="3177"/>
    </location>
</feature>
<feature type="transmembrane region" description="Helical" evidence="5">
    <location>
        <begin position="2726"/>
        <end position="2746"/>
    </location>
</feature>
<evidence type="ECO:0000256" key="3">
    <source>
        <dbReference type="ARBA" id="ARBA00022801"/>
    </source>
</evidence>
<dbReference type="GO" id="GO:0006508">
    <property type="term" value="P:proteolysis"/>
    <property type="evidence" value="ECO:0007669"/>
    <property type="project" value="UniProtKB-KW"/>
</dbReference>
<dbReference type="GeneID" id="40526480"/>
<protein>
    <submittedName>
        <fullName evidence="6">Replicase 1a</fullName>
    </submittedName>
</protein>
<feature type="transmembrane region" description="Helical" evidence="5">
    <location>
        <begin position="2178"/>
        <end position="2199"/>
    </location>
</feature>
<keyword evidence="2" id="KW-0688">Ribosomal frameshifting</keyword>
<dbReference type="GO" id="GO:0008270">
    <property type="term" value="F:zinc ion binding"/>
    <property type="evidence" value="ECO:0007669"/>
    <property type="project" value="UniProtKB-KW"/>
</dbReference>
<evidence type="ECO:0000256" key="4">
    <source>
        <dbReference type="SAM" id="MobiDB-lite"/>
    </source>
</evidence>
<feature type="compositionally biased region" description="Low complexity" evidence="4">
    <location>
        <begin position="1605"/>
        <end position="1615"/>
    </location>
</feature>
<sequence>MNQQVALRHVHSHKALEEMGFQPILEKYTVAEWDEVPRLKRLSLYQISELGTPECPTLGQTYRAIQQKYQKWSTLTHDEKIQLNATGHGFMDTIGKIQLQCLNAQLEFDEGAIEGILDAQLGVWMVIPPGHQRSSIKFGENTISGDTLVVQQPRATLATFEAIVKDLGDKLVGGRPWDVIEFNHELTTSYIADQIHSIVSRPYDSDIRNPYQWQDKNTKFDAVLEELNIPESQQLGEGVYGVVYQHENQVLKVQAFDCGNVEYENQQKGKGLPYAIQPLKKLNFEEHWTTVLYYYKFPGGNLFDQNHLTEDEKKIVLSQMLEYLVEATKRGFVHNDLHLNNVLWSKKKQTICIIDNGLSFDKEHVKYSKDVVATHNRFYLQNLVQWLYQPWLSSLYCYNAALHSSPEPARWVKYYEQYLSDEHKTLIEALSNGDWYCKEVQKVHVQDSIWTRAAQAAKGLVQQILPKQDAERQKIRQQEQKLLKEAKAEKAEAERIEAKKAEILKNEEQEREAEQKAAEEAKAREAAAESAKRQEELRKEEEIRKAEEVRKEQEAAKQLEEEKQKAARKLEEQLKREQELKEQQLQKEREAEATRQAEKARLEAEEKLAEEKRIEAEKQKQLEREAEETRRVQAEKLLKEQQEREAEQKAAEEAKAREAAAESAKRQEELRKEEEIRKAEEVRKEQEAAKQLEEEKQKAARKLEEQLKREQELKEQQLQKEREAEAARQAEKARLEAEEKLAEEKRIEAEKQKQLEREAEETRRVQAEKLLKEQQEREAEQKAAEEAKAREAAAEYAKRQEGIRKEEETGPETTTSDNQTPSGSGGQKKKTKKKKAKKATKPATTDAPTTTSSDSTDDTSDMQRTLVRFARQLVNVRRESPLLCESFEKFQNTIRSKMQQCNKKSQTKKKIYQRLSELTKLEFRSAYTEILYKYTQEYAVAYSQDVQNIWAILKEELRTKEFSTVIIEKIDQRLQSRSETSTEDEAKEVTDWEELYTPPKVDHKEETIKCLSQIKDSDLSLTRKNTKVQPGKNKCFVHAAAAVLAKTGQYFTAKTDELLTAVAAQQQQCAVELLGKVNIPLMPELYCAKHGRRAVAAGFCCAGATFPLKKLQANGIQFILVPAHFKIVSAHGNQQWKATAHLYYNGSGESGHWRASVTENGIHTMFDNGTSRVVEELPSANFTLVQIFRSHFGGIYQAPVTECEKNILVVMPPAQRLEYAQILDMTATTVHRNQKWRTNRGGTVVLGGHQDITSHILAHGQKAAIGIVDNEESLELLLQCAKVHHFDIYTDKTTHNALVDIDAETKFRKQKVERKKKDHFQMKKGKSNDQQAQMRAAIEKFFSNVQSKSITVPGIGIGKDLQQYAAIQHLEKVHGYDLHSEYLTECQKRHRQGNYGFQLTTTKLDMNDAKSDEVNQSNDLVVSVFAWHFKQKITSHASLEMHIVPVYNPQTYMEWSKLANSEVQVHSRTATSVNHTIKTPTMQTTETLHTTDHWLNIYGCKKVKVTLLPNILPELDHPHHKNFALIYHEKHLDSISEEEEEEEETTSGSGESGSDNGSQSQSQASDNSDDYETYTSDATESGSQGSTECSQEESNPNDTTENESSESGSEQSDPNQDTSDLRTPDNEEGRDTSSSNDKVDSDEVLIPCRYVSIHTNEPQHHQHLTKVVYKTTQADICRENCGKCLLNWTGDLTNQDVTNYRTWQQYSDQTLNEFNQEFIHKLHELEWRKVQPGDKVTDEDLHHTWCYVTVKVQYEKICFIGASQLKVLPNYVYHQLMRDFDLVVSTMNELNLSTAKKYVIIGEESSNEPVQQFLAYHSFAKAEWYSLDATKDHWFNVKTGEFHQQKQRKLIPEIIKKTFKLRFANHTIEISDKFTDKQIEFEQEYGLKDSLRFISQDEIFYPTLNDLNDSKPNYEGKTCSWETSEIEVVNKLTALSGESAFVTSNQGPVKLELVRDGNERRVYLNGRKQKYHELPVDDSFAAHAQACRLQYDHQVTDLKYYQPTKLIDNGTVAKIFGSVTPFILFPSVFTFFFSILLWFFMIFNFQGCRDFISQVQRKIETASVIVTHFLCTKLRIVHTSKMEKTIYWGLVMLASLLSFVTLRSLSTNNDIIVTTAPSYHTFVQKIMALVGIIPPLDEYRDAITLSEVCQGKTWLCQFGRPENKLYLNDYKNYQQKPIVFMTILQTILFYSVPWTWPFMFMNVAINWHYGIYNVLIYIVGTILYLRSHRCCEPQGPYCSKHATSRDKKCNFICGGRSYIIPHERVHFCAMHKWWCNTTHEHLLPHPIARSIEQQLFIRTNNIKGDSFYTFVNQSSDERLPEEFNKYDASKVYSVSHLSHIEWTSRCAILAYRSGQVVKVASRYQGSIKTTPVQMTKQVIDYFNIQGEWTSDYVAGQTASHKNTLHVNFLAALSPVQLNDFHDFCDQYNVNYDQTSITHDNFLNGKLPEELQYVPDLKGNNHVFLPYHQDTIVLDHFANHQHANLRKAANAHGYFCIVNKAMKKAMSQKAICIVLAILLLIATGRALFRKTQKIRIPAGLNPTGKDYAKGTIWVLEELPVGATPVALNQITPFQAWQFPNGTFAFTRARVVSIEKTECGTFSRGFYQQEKQLSCGKTLPTSLTFFGLSFYWLKAGIEYITVDGPYDSQSGAFCYGMNGQLVCHETLTFYTPASFGIIASSFTCLLILAIYLFLQLRCIFGAYLRDVTILLVCHTCTLVLYWLHPFYAIVFCGCLLFIPMSKCVLFLYVTSMYILLFGFNFILFAVVYVIVLICFYYFYLQRSSHIEYTANGLLFSGSFEGIATCSFILTPTNSAQLMSVTGLTMDQLVTMSKGPQSRPTVALANSIIKTQITGGNILYEPPVSTKLPAYLQRVYRRVNDFLMRDCYTNVCRIYDGAEFVGHGVFIDSSTVLTVRHVIGKELNVHYQGSEYVVERRQEEGFNVHLTIAGSVKYVPLQIDRHHELQQGRQYIHVIVSGEGVGVTQIHSLVPTPSGHFAFASTVAGESGSPVFYDDTLIGFHQGGVQGNQQTTTHSIVSRVDGTAFDPQFHDINLTSGQVVFDGNTIFATYMKDRPRKAVEIGTFQVQLNQINEQFSRNGRISPINDHELLDQWRNSDLSSFLSFVSNDFVVTSSTYQAYKVAKAVLQSKDQQKQKYKAYQLLDLSPICVIGMILSVWTYVGQVLRGEPFGMQQVIEIVFSCTVITTLFRFKQQLLFLCLGEFVINVVSHFFEVVILNLVAFTALVAGSVDKEPLDHTMLYQTIIRFGMFDAICLVIMAFCFIIKFYHLPRRMIYFTVIFYIYSLIVGGETVQLVSAYLVLSAMPSSCFAFVSYLCFGTQFYSAWFVMNFLLSLRVNYPTKIIQLYTMLTTDKVEVSWAFFSKHVYKYNKPPSYWQCLLSVLYYGQDDLTSFYPQSITMRTVIGQNVTTANVRAKSKTLMQNKEEMLVAQFVSAIEPILQSATKEETKALQDWLANVYDISQLSEWLENHQENDKETTKQRNIVKARIDFIKAKEVRLRKQLEAMQQEQVRGLIRCEQSLKLCQLLDRSIKTLQERASFRTKTFATGVIAASTIKMPEVLCITTPVGAEHLLWDDESNSPVIMLEDETVLVLEDLKDNEEQPIDSAQKIDVLKPSQFPLVAKFHELEKTTLQANIGYEVDVNQIEVTKTGEIRHTNGKVYFRKQDQVTNDSVLLCVDGVLTPFKAEQNISAPILGAIMTKLNQKQIELQSRQSITIGGLPNSVEHYAHSDQPLRTKGFQTFYGPSLCWFCQQKLSHDCKMKTFVQIPIERDIQDPTEYVKAHHVCKHNKFVCHQCNEKKPEPQLQVARGKREGLGRLRLAAKNW</sequence>
<feature type="region of interest" description="Disordered" evidence="4">
    <location>
        <begin position="506"/>
        <end position="860"/>
    </location>
</feature>
<dbReference type="RefSeq" id="YP_009666259.1">
    <property type="nucleotide sequence ID" value="NC_043474.1"/>
</dbReference>
<feature type="transmembrane region" description="Helical" evidence="5">
    <location>
        <begin position="3189"/>
        <end position="3207"/>
    </location>
</feature>
<feature type="transmembrane region" description="Helical" evidence="5">
    <location>
        <begin position="2022"/>
        <end position="2043"/>
    </location>
</feature>
<dbReference type="InterPro" id="IPR052130">
    <property type="entry name" value="AEBP2/jing_C2H2-ZnF"/>
</dbReference>
<feature type="compositionally biased region" description="Polar residues" evidence="4">
    <location>
        <begin position="1573"/>
        <end position="1589"/>
    </location>
</feature>
<dbReference type="GO" id="GO:0008233">
    <property type="term" value="F:peptidase activity"/>
    <property type="evidence" value="ECO:0007669"/>
    <property type="project" value="UniProtKB-KW"/>
</dbReference>
<evidence type="ECO:0000313" key="7">
    <source>
        <dbReference type="Proteomes" id="UP000271381"/>
    </source>
</evidence>
<dbReference type="SUPFAM" id="SSF50494">
    <property type="entry name" value="Trypsin-like serine proteases"/>
    <property type="match status" value="1"/>
</dbReference>
<feature type="transmembrane region" description="Helical" evidence="5">
    <location>
        <begin position="3263"/>
        <end position="3283"/>
    </location>
</feature>
<feature type="region of interest" description="Disordered" evidence="4">
    <location>
        <begin position="1534"/>
        <end position="1641"/>
    </location>
</feature>
<feature type="transmembrane region" description="Helical" evidence="5">
    <location>
        <begin position="2111"/>
        <end position="2133"/>
    </location>
</feature>
<dbReference type="InterPro" id="IPR009003">
    <property type="entry name" value="Peptidase_S1_PA"/>
</dbReference>
<dbReference type="Gene3D" id="1.10.510.10">
    <property type="entry name" value="Transferase(Phosphotransferase) domain 1"/>
    <property type="match status" value="1"/>
</dbReference>
<dbReference type="PANTHER" id="PTHR46541">
    <property type="entry name" value="ZINC FINGER PROTEIN AEBP2"/>
    <property type="match status" value="1"/>
</dbReference>
<proteinExistence type="predicted"/>
<keyword evidence="7" id="KW-1185">Reference proteome</keyword>
<feature type="compositionally biased region" description="Polar residues" evidence="4">
    <location>
        <begin position="811"/>
        <end position="822"/>
    </location>
</feature>
<feature type="transmembrane region" description="Helical" evidence="5">
    <location>
        <begin position="2788"/>
        <end position="2807"/>
    </location>
</feature>
<feature type="compositionally biased region" description="Basic and acidic residues" evidence="4">
    <location>
        <begin position="506"/>
        <end position="808"/>
    </location>
</feature>
<evidence type="ECO:0000256" key="5">
    <source>
        <dbReference type="SAM" id="Phobius"/>
    </source>
</evidence>
<feature type="compositionally biased region" description="Low complexity" evidence="4">
    <location>
        <begin position="1546"/>
        <end position="1566"/>
    </location>
</feature>
<evidence type="ECO:0000313" key="6">
    <source>
        <dbReference type="EMBL" id="AOZ57152.1"/>
    </source>
</evidence>
<feature type="transmembrane region" description="Helical" evidence="5">
    <location>
        <begin position="2753"/>
        <end position="2776"/>
    </location>
</feature>
<dbReference type="SUPFAM" id="SSF56112">
    <property type="entry name" value="Protein kinase-like (PK-like)"/>
    <property type="match status" value="1"/>
</dbReference>
<dbReference type="InterPro" id="IPR011009">
    <property type="entry name" value="Kinase-like_dom_sf"/>
</dbReference>
<dbReference type="CDD" id="cd06503">
    <property type="entry name" value="ATP-synt_Fo_b"/>
    <property type="match status" value="2"/>
</dbReference>
<reference evidence="6 7" key="1">
    <citation type="journal article" date="2016" name="PLoS ONE">
        <title>Discovery and Partial Genomic Characterisation of a Novel Nidovirus Associated with Respiratory Disease in Wild Shingleback Lizards (Tiliqua rugosa).</title>
        <authorList>
            <person name="O'Dea M.A."/>
            <person name="Jackson B."/>
            <person name="Jackson C."/>
            <person name="Xavier P."/>
            <person name="Warren K."/>
        </authorList>
    </citation>
    <scope>NUCLEOTIDE SEQUENCE [LARGE SCALE GENOMIC DNA]</scope>
</reference>
<dbReference type="EMBL" id="KX184715">
    <property type="protein sequence ID" value="AOZ57152.1"/>
    <property type="molecule type" value="Genomic_RNA"/>
</dbReference>
<feature type="transmembrane region" description="Helical" evidence="5">
    <location>
        <begin position="2509"/>
        <end position="2527"/>
    </location>
</feature>
<feature type="transmembrane region" description="Helical" evidence="5">
    <location>
        <begin position="2205"/>
        <end position="2225"/>
    </location>
</feature>
<organism evidence="6 7">
    <name type="scientific">Shingleback nidovirus 1</name>
    <dbReference type="NCBI Taxonomy" id="1912590"/>
    <lineage>
        <taxon>Viruses</taxon>
        <taxon>Riboviria</taxon>
        <taxon>Orthornavirae</taxon>
        <taxon>Pisuviricota</taxon>
        <taxon>Pisoniviricetes</taxon>
        <taxon>Nidovirales</taxon>
        <taxon>Tornidovirineae</taxon>
        <taxon>Tobaniviridae</taxon>
        <taxon>Serpentovirinae</taxon>
        <taxon>Pregotovirus</taxon>
        <taxon>Tilitovirus</taxon>
        <taxon>Pregotovirus tiliquae</taxon>
    </lineage>
</organism>
<keyword evidence="5" id="KW-1133">Transmembrane helix</keyword>
<dbReference type="GO" id="GO:0075523">
    <property type="term" value="P:viral translational frameshifting"/>
    <property type="evidence" value="ECO:0007669"/>
    <property type="project" value="UniProtKB-KW"/>
</dbReference>
<keyword evidence="5" id="KW-0812">Transmembrane</keyword>
<feature type="compositionally biased region" description="Acidic residues" evidence="4">
    <location>
        <begin position="1535"/>
        <end position="1545"/>
    </location>
</feature>
<dbReference type="PANTHER" id="PTHR46541:SF1">
    <property type="entry name" value="ZINC FINGER PROTEIN AEBP2"/>
    <property type="match status" value="1"/>
</dbReference>
<dbReference type="GO" id="GO:0006357">
    <property type="term" value="P:regulation of transcription by RNA polymerase II"/>
    <property type="evidence" value="ECO:0007669"/>
    <property type="project" value="TreeGrafter"/>
</dbReference>
<feature type="transmembrane region" description="Helical" evidence="5">
    <location>
        <begin position="3219"/>
        <end position="3243"/>
    </location>
</feature>
<keyword evidence="3" id="KW-0378">Hydrolase</keyword>
<feature type="compositionally biased region" description="Low complexity" evidence="4">
    <location>
        <begin position="841"/>
        <end position="854"/>
    </location>
</feature>
<feature type="transmembrane region" description="Helical" evidence="5">
    <location>
        <begin position="3290"/>
        <end position="3315"/>
    </location>
</feature>
<evidence type="ECO:0000256" key="1">
    <source>
        <dbReference type="ARBA" id="ARBA00022670"/>
    </source>
</evidence>